<feature type="compositionally biased region" description="Basic and acidic residues" evidence="1">
    <location>
        <begin position="194"/>
        <end position="203"/>
    </location>
</feature>
<keyword evidence="3" id="KW-1185">Reference proteome</keyword>
<reference evidence="2 3" key="1">
    <citation type="journal article" date="2006" name="Science">
        <title>The genome of black cottonwood, Populus trichocarpa (Torr. &amp; Gray).</title>
        <authorList>
            <person name="Tuskan G.A."/>
            <person name="Difazio S."/>
            <person name="Jansson S."/>
            <person name="Bohlmann J."/>
            <person name="Grigoriev I."/>
            <person name="Hellsten U."/>
            <person name="Putnam N."/>
            <person name="Ralph S."/>
            <person name="Rombauts S."/>
            <person name="Salamov A."/>
            <person name="Schein J."/>
            <person name="Sterck L."/>
            <person name="Aerts A."/>
            <person name="Bhalerao R.R."/>
            <person name="Bhalerao R.P."/>
            <person name="Blaudez D."/>
            <person name="Boerjan W."/>
            <person name="Brun A."/>
            <person name="Brunner A."/>
            <person name="Busov V."/>
            <person name="Campbell M."/>
            <person name="Carlson J."/>
            <person name="Chalot M."/>
            <person name="Chapman J."/>
            <person name="Chen G.L."/>
            <person name="Cooper D."/>
            <person name="Coutinho P.M."/>
            <person name="Couturier J."/>
            <person name="Covert S."/>
            <person name="Cronk Q."/>
            <person name="Cunningham R."/>
            <person name="Davis J."/>
            <person name="Degroeve S."/>
            <person name="Dejardin A."/>
            <person name="Depamphilis C."/>
            <person name="Detter J."/>
            <person name="Dirks B."/>
            <person name="Dubchak I."/>
            <person name="Duplessis S."/>
            <person name="Ehlting J."/>
            <person name="Ellis B."/>
            <person name="Gendler K."/>
            <person name="Goodstein D."/>
            <person name="Gribskov M."/>
            <person name="Grimwood J."/>
            <person name="Groover A."/>
            <person name="Gunter L."/>
            <person name="Hamberger B."/>
            <person name="Heinze B."/>
            <person name="Helariutta Y."/>
            <person name="Henrissat B."/>
            <person name="Holligan D."/>
            <person name="Holt R."/>
            <person name="Huang W."/>
            <person name="Islam-Faridi N."/>
            <person name="Jones S."/>
            <person name="Jones-Rhoades M."/>
            <person name="Jorgensen R."/>
            <person name="Joshi C."/>
            <person name="Kangasjarvi J."/>
            <person name="Karlsson J."/>
            <person name="Kelleher C."/>
            <person name="Kirkpatrick R."/>
            <person name="Kirst M."/>
            <person name="Kohler A."/>
            <person name="Kalluri U."/>
            <person name="Larimer F."/>
            <person name="Leebens-Mack J."/>
            <person name="Leple J.C."/>
            <person name="Locascio P."/>
            <person name="Lou Y."/>
            <person name="Lucas S."/>
            <person name="Martin F."/>
            <person name="Montanini B."/>
            <person name="Napoli C."/>
            <person name="Nelson D.R."/>
            <person name="Nelson C."/>
            <person name="Nieminen K."/>
            <person name="Nilsson O."/>
            <person name="Pereda V."/>
            <person name="Peter G."/>
            <person name="Philippe R."/>
            <person name="Pilate G."/>
            <person name="Poliakov A."/>
            <person name="Razumovskaya J."/>
            <person name="Richardson P."/>
            <person name="Rinaldi C."/>
            <person name="Ritland K."/>
            <person name="Rouze P."/>
            <person name="Ryaboy D."/>
            <person name="Schmutz J."/>
            <person name="Schrader J."/>
            <person name="Segerman B."/>
            <person name="Shin H."/>
            <person name="Siddiqui A."/>
            <person name="Sterky F."/>
            <person name="Terry A."/>
            <person name="Tsai C.J."/>
            <person name="Uberbacher E."/>
            <person name="Unneberg P."/>
            <person name="Vahala J."/>
            <person name="Wall K."/>
            <person name="Wessler S."/>
            <person name="Yang G."/>
            <person name="Yin T."/>
            <person name="Douglas C."/>
            <person name="Marra M."/>
            <person name="Sandberg G."/>
            <person name="Van de Peer Y."/>
            <person name="Rokhsar D."/>
        </authorList>
    </citation>
    <scope>NUCLEOTIDE SEQUENCE [LARGE SCALE GENOMIC DNA]</scope>
    <source>
        <strain evidence="3">cv. Nisqually</strain>
    </source>
</reference>
<dbReference type="PANTHER" id="PTHR16124:SF3">
    <property type="entry name" value="MIS18-BINDING PROTEIN 1"/>
    <property type="match status" value="1"/>
</dbReference>
<accession>A0A3N7EU72</accession>
<dbReference type="EMBL" id="CM009293">
    <property type="protein sequence ID" value="RQO89059.1"/>
    <property type="molecule type" value="Genomic_DNA"/>
</dbReference>
<evidence type="ECO:0000313" key="3">
    <source>
        <dbReference type="Proteomes" id="UP000006729"/>
    </source>
</evidence>
<dbReference type="Proteomes" id="UP000006729">
    <property type="component" value="Chromosome 4"/>
</dbReference>
<dbReference type="STRING" id="3694.A0A3N7EU72"/>
<proteinExistence type="predicted"/>
<sequence>MFSLFRQLMASMFFSKVFRHFCFGFPPDWEECGTKLLNSNCESAAEPPVSQNECRPIFLLLPVDDGVNNLKNEDSKNLSPLSSCRVNDVNWVKDSVVVPVKPSGHHVDVALSSEKIGSKKSKTRSFGKLMAKRSSSLERISIKNDASGECSALTDYNVGNITKSNFDQTRSVRTSGVVLAVSLEVSSSLKKKKRENEGNKDGLKSGSDFSMPSLPQGPQVMLRCIENNTT</sequence>
<evidence type="ECO:0000313" key="2">
    <source>
        <dbReference type="EMBL" id="RQO89059.1"/>
    </source>
</evidence>
<organism evidence="2 3">
    <name type="scientific">Populus trichocarpa</name>
    <name type="common">Western balsam poplar</name>
    <name type="synonym">Populus balsamifera subsp. trichocarpa</name>
    <dbReference type="NCBI Taxonomy" id="3694"/>
    <lineage>
        <taxon>Eukaryota</taxon>
        <taxon>Viridiplantae</taxon>
        <taxon>Streptophyta</taxon>
        <taxon>Embryophyta</taxon>
        <taxon>Tracheophyta</taxon>
        <taxon>Spermatophyta</taxon>
        <taxon>Magnoliopsida</taxon>
        <taxon>eudicotyledons</taxon>
        <taxon>Gunneridae</taxon>
        <taxon>Pentapetalae</taxon>
        <taxon>rosids</taxon>
        <taxon>fabids</taxon>
        <taxon>Malpighiales</taxon>
        <taxon>Salicaceae</taxon>
        <taxon>Saliceae</taxon>
        <taxon>Populus</taxon>
    </lineage>
</organism>
<dbReference type="GO" id="GO:0000775">
    <property type="term" value="C:chromosome, centromeric region"/>
    <property type="evidence" value="ECO:0000318"/>
    <property type="project" value="GO_Central"/>
</dbReference>
<feature type="region of interest" description="Disordered" evidence="1">
    <location>
        <begin position="189"/>
        <end position="219"/>
    </location>
</feature>
<dbReference type="AlphaFoldDB" id="A0A3N7EU72"/>
<evidence type="ECO:0000256" key="1">
    <source>
        <dbReference type="SAM" id="MobiDB-lite"/>
    </source>
</evidence>
<name>A0A3N7EU72_POPTR</name>
<dbReference type="PANTHER" id="PTHR16124">
    <property type="entry name" value="MIS18-BINDING PROTEIN 1"/>
    <property type="match status" value="1"/>
</dbReference>
<evidence type="ECO:0008006" key="4">
    <source>
        <dbReference type="Google" id="ProtNLM"/>
    </source>
</evidence>
<protein>
    <recommendedName>
        <fullName evidence="4">SANTA domain-containing protein</fullName>
    </recommendedName>
</protein>
<dbReference type="InParanoid" id="A0A3N7EU72"/>
<gene>
    <name evidence="2" type="ORF">POPTR_004G076900</name>
</gene>
<dbReference type="InterPro" id="IPR039110">
    <property type="entry name" value="KNL2-like"/>
</dbReference>